<evidence type="ECO:0008006" key="3">
    <source>
        <dbReference type="Google" id="ProtNLM"/>
    </source>
</evidence>
<keyword evidence="2" id="KW-1185">Reference proteome</keyword>
<gene>
    <name evidence="1" type="ORF">G6048_12625</name>
</gene>
<accession>A0ABX0DMG8</accession>
<proteinExistence type="predicted"/>
<comment type="caution">
    <text evidence="1">The sequence shown here is derived from an EMBL/GenBank/DDBJ whole genome shotgun (WGS) entry which is preliminary data.</text>
</comment>
<sequence length="153" mass="17513">MTWIPLLAALVGAVIAMGSALLVERRKTQRETTAEWHRTRRELYTRFLAAHAQAGSDLRNIAATPDLEASERYRQTRAAYTHCYASRHELELVAPRTVVGPAEECSRAVRMMRDAVSAGARIDSDQFEELTRRYLDLRLETRDAMRSDIWHGR</sequence>
<evidence type="ECO:0000313" key="1">
    <source>
        <dbReference type="EMBL" id="NGO42978.1"/>
    </source>
</evidence>
<protein>
    <recommendedName>
        <fullName evidence="3">Secreted protein</fullName>
    </recommendedName>
</protein>
<evidence type="ECO:0000313" key="2">
    <source>
        <dbReference type="Proteomes" id="UP001518140"/>
    </source>
</evidence>
<dbReference type="EMBL" id="JAAKZX010000030">
    <property type="protein sequence ID" value="NGO42978.1"/>
    <property type="molecule type" value="Genomic_DNA"/>
</dbReference>
<dbReference type="RefSeq" id="WP_165339596.1">
    <property type="nucleotide sequence ID" value="NZ_JAAKZX010000030.1"/>
</dbReference>
<name>A0ABX0DMG8_9ACTN</name>
<organism evidence="1 2">
    <name type="scientific">Streptomyces ureilyticus</name>
    <dbReference type="NCBI Taxonomy" id="1775131"/>
    <lineage>
        <taxon>Bacteria</taxon>
        <taxon>Bacillati</taxon>
        <taxon>Actinomycetota</taxon>
        <taxon>Actinomycetes</taxon>
        <taxon>Kitasatosporales</taxon>
        <taxon>Streptomycetaceae</taxon>
        <taxon>Streptomyces</taxon>
    </lineage>
</organism>
<dbReference type="Proteomes" id="UP001518140">
    <property type="component" value="Unassembled WGS sequence"/>
</dbReference>
<reference evidence="1 2" key="1">
    <citation type="submission" date="2020-02" db="EMBL/GenBank/DDBJ databases">
        <title>Whole-genome analyses of novel actinobacteria.</title>
        <authorList>
            <person name="Sahin N."/>
            <person name="Tokatli A."/>
        </authorList>
    </citation>
    <scope>NUCLEOTIDE SEQUENCE [LARGE SCALE GENOMIC DNA]</scope>
    <source>
        <strain evidence="1 2">YC419</strain>
    </source>
</reference>